<evidence type="ECO:0000313" key="4">
    <source>
        <dbReference type="EMBL" id="SDN08715.1"/>
    </source>
</evidence>
<dbReference type="EMBL" id="FNGS01000013">
    <property type="protein sequence ID" value="SDN08715.1"/>
    <property type="molecule type" value="Genomic_DNA"/>
</dbReference>
<feature type="domain" description="Outer membrane protein beta-barrel" evidence="3">
    <location>
        <begin position="313"/>
        <end position="504"/>
    </location>
</feature>
<keyword evidence="2" id="KW-1133">Transmembrane helix</keyword>
<dbReference type="AlphaFoldDB" id="A0A1G9YJQ5"/>
<reference evidence="4 5" key="1">
    <citation type="submission" date="2016-10" db="EMBL/GenBank/DDBJ databases">
        <authorList>
            <person name="de Groot N.N."/>
        </authorList>
    </citation>
    <scope>NUCLEOTIDE SEQUENCE [LARGE SCALE GENOMIC DNA]</scope>
    <source>
        <strain evidence="4 5">DSM 21668</strain>
    </source>
</reference>
<name>A0A1G9YJQ5_9BACT</name>
<proteinExistence type="predicted"/>
<dbReference type="STRING" id="563176.SAMN04488090_4947"/>
<dbReference type="OrthoDB" id="975478at2"/>
<keyword evidence="2" id="KW-0472">Membrane</keyword>
<sequence length="537" mass="57660">MSQIEPNDFEERWRKAFEEASEPPSDKLWDGIERQLLPERPIGLPFFWVGAVLLLLGLGWWWMASRDAVTPSPAITHTAPSASRPSTGPATDAASGDKAKNTADKTDAAVSGSPSAGSDLEVANPGVATPGVATHEAATPGSATLGAATQAKAPAVKHTVKSASLENTSASHTGIARSARRLHAQGGPGSFAANRDIMPQPVPTLPETTVADPTIPAVSSIAVATERPVTLDVHAAAGKPWSLLPVNKHLEAPAAALPSLKKKTWRPTFWIGASASLIRFDPHLTLSNDYVSTVNNLYAGFNQSLGSAYVPANGVSRSKAGYDRKGSHISFMAEVTGGYAFSRHWYLESGVSFLRGHSTITDNIVLIDRSSSTRSSIYNQYLMDSKAGSQNYQNSPSTGSGYLSSKNVVVYTSANPFRYTFEYLSVPVSVGYRFRPEKRLDYFVSAGLSADFFIRNTLKDDSDIAIPTAEYYPADGVYKNLSFSGTGAAGVNYRVRPRWSLSLKSFIRKNFTGGIHGDYLQIHPLTIGVGAGIRREF</sequence>
<gene>
    <name evidence="4" type="ORF">SAMN04488090_4947</name>
</gene>
<feature type="region of interest" description="Disordered" evidence="1">
    <location>
        <begin position="75"/>
        <end position="133"/>
    </location>
</feature>
<keyword evidence="2" id="KW-0812">Transmembrane</keyword>
<evidence type="ECO:0000256" key="1">
    <source>
        <dbReference type="SAM" id="MobiDB-lite"/>
    </source>
</evidence>
<dbReference type="Proteomes" id="UP000198901">
    <property type="component" value="Unassembled WGS sequence"/>
</dbReference>
<dbReference type="Gene3D" id="2.40.160.20">
    <property type="match status" value="1"/>
</dbReference>
<evidence type="ECO:0000313" key="5">
    <source>
        <dbReference type="Proteomes" id="UP000198901"/>
    </source>
</evidence>
<feature type="compositionally biased region" description="Polar residues" evidence="1">
    <location>
        <begin position="75"/>
        <end position="89"/>
    </location>
</feature>
<dbReference type="RefSeq" id="WP_093209127.1">
    <property type="nucleotide sequence ID" value="NZ_FNGS01000013.1"/>
</dbReference>
<accession>A0A1G9YJQ5</accession>
<feature type="compositionally biased region" description="Basic and acidic residues" evidence="1">
    <location>
        <begin position="95"/>
        <end position="107"/>
    </location>
</feature>
<protein>
    <submittedName>
        <fullName evidence="4">Outer membrane protein beta-barrel domain-containing protein</fullName>
    </submittedName>
</protein>
<evidence type="ECO:0000256" key="2">
    <source>
        <dbReference type="SAM" id="Phobius"/>
    </source>
</evidence>
<evidence type="ECO:0000259" key="3">
    <source>
        <dbReference type="Pfam" id="PF13568"/>
    </source>
</evidence>
<organism evidence="4 5">
    <name type="scientific">Siphonobacter aquaeclarae</name>
    <dbReference type="NCBI Taxonomy" id="563176"/>
    <lineage>
        <taxon>Bacteria</taxon>
        <taxon>Pseudomonadati</taxon>
        <taxon>Bacteroidota</taxon>
        <taxon>Cytophagia</taxon>
        <taxon>Cytophagales</taxon>
        <taxon>Cytophagaceae</taxon>
        <taxon>Siphonobacter</taxon>
    </lineage>
</organism>
<keyword evidence="5" id="KW-1185">Reference proteome</keyword>
<feature type="transmembrane region" description="Helical" evidence="2">
    <location>
        <begin position="42"/>
        <end position="63"/>
    </location>
</feature>
<dbReference type="Pfam" id="PF13568">
    <property type="entry name" value="OMP_b-brl_2"/>
    <property type="match status" value="1"/>
</dbReference>
<dbReference type="InterPro" id="IPR025665">
    <property type="entry name" value="Beta-barrel_OMP_2"/>
</dbReference>